<gene>
    <name evidence="8 11" type="primary">trpS</name>
    <name evidence="11" type="ORF">ACIQFM_16560</name>
</gene>
<feature type="binding site" evidence="8">
    <location>
        <begin position="217"/>
        <end position="221"/>
    </location>
    <ligand>
        <name>ATP</name>
        <dbReference type="ChEBI" id="CHEBI:30616"/>
    </ligand>
</feature>
<dbReference type="GeneID" id="95504032"/>
<comment type="caution">
    <text evidence="8">Lacks conserved residue(s) required for the propagation of feature annotation.</text>
</comment>
<feature type="binding site" evidence="8">
    <location>
        <begin position="31"/>
        <end position="33"/>
    </location>
    <ligand>
        <name>ATP</name>
        <dbReference type="ChEBI" id="CHEBI:30616"/>
    </ligand>
</feature>
<evidence type="ECO:0000256" key="5">
    <source>
        <dbReference type="ARBA" id="ARBA00022917"/>
    </source>
</evidence>
<accession>A0ABW8HAR9</accession>
<comment type="subunit">
    <text evidence="8">Homodimer.</text>
</comment>
<keyword evidence="8" id="KW-0963">Cytoplasm</keyword>
<dbReference type="RefSeq" id="WP_203714801.1">
    <property type="nucleotide sequence ID" value="NZ_BBOK01000001.1"/>
</dbReference>
<dbReference type="PANTHER" id="PTHR43766:SF1">
    <property type="entry name" value="TRYPTOPHAN--TRNA LIGASE, MITOCHONDRIAL"/>
    <property type="match status" value="1"/>
</dbReference>
<dbReference type="InterPro" id="IPR024109">
    <property type="entry name" value="Trp-tRNA-ligase_bac-type"/>
</dbReference>
<dbReference type="PANTHER" id="PTHR43766">
    <property type="entry name" value="TRYPTOPHAN--TRNA LIGASE, MITOCHONDRIAL"/>
    <property type="match status" value="1"/>
</dbReference>
<comment type="caution">
    <text evidence="11">The sequence shown here is derived from an EMBL/GenBank/DDBJ whole genome shotgun (WGS) entry which is preliminary data.</text>
</comment>
<dbReference type="GO" id="GO:0004830">
    <property type="term" value="F:tryptophan-tRNA ligase activity"/>
    <property type="evidence" value="ECO:0007669"/>
    <property type="project" value="UniProtKB-EC"/>
</dbReference>
<keyword evidence="6 8" id="KW-0030">Aminoacyl-tRNA synthetase</keyword>
<keyword evidence="3 8" id="KW-0547">Nucleotide-binding</keyword>
<dbReference type="Gene3D" id="1.10.240.10">
    <property type="entry name" value="Tyrosyl-Transfer RNA Synthetase"/>
    <property type="match status" value="1"/>
</dbReference>
<name>A0ABW8HAR9_9ACTN</name>
<feature type="binding site" evidence="8">
    <location>
        <position position="208"/>
    </location>
    <ligand>
        <name>ATP</name>
        <dbReference type="ChEBI" id="CHEBI:30616"/>
    </ligand>
</feature>
<keyword evidence="5 8" id="KW-0648">Protein biosynthesis</keyword>
<keyword evidence="4 8" id="KW-0067">ATP-binding</keyword>
<reference evidence="11 12" key="1">
    <citation type="submission" date="2024-10" db="EMBL/GenBank/DDBJ databases">
        <title>The Natural Products Discovery Center: Release of the First 8490 Sequenced Strains for Exploring Actinobacteria Biosynthetic Diversity.</title>
        <authorList>
            <person name="Kalkreuter E."/>
            <person name="Kautsar S.A."/>
            <person name="Yang D."/>
            <person name="Bader C.D."/>
            <person name="Teijaro C.N."/>
            <person name="Fluegel L."/>
            <person name="Davis C.M."/>
            <person name="Simpson J.R."/>
            <person name="Lauterbach L."/>
            <person name="Steele A.D."/>
            <person name="Gui C."/>
            <person name="Meng S."/>
            <person name="Li G."/>
            <person name="Viehrig K."/>
            <person name="Ye F."/>
            <person name="Su P."/>
            <person name="Kiefer A.F."/>
            <person name="Nichols A."/>
            <person name="Cepeda A.J."/>
            <person name="Yan W."/>
            <person name="Fan B."/>
            <person name="Jiang Y."/>
            <person name="Adhikari A."/>
            <person name="Zheng C.-J."/>
            <person name="Schuster L."/>
            <person name="Cowan T.M."/>
            <person name="Smanski M.J."/>
            <person name="Chevrette M.G."/>
            <person name="De Carvalho L.P.S."/>
            <person name="Shen B."/>
        </authorList>
    </citation>
    <scope>NUCLEOTIDE SEQUENCE [LARGE SCALE GENOMIC DNA]</scope>
    <source>
        <strain evidence="11 12">NPDC093086</strain>
    </source>
</reference>
<evidence type="ECO:0000256" key="1">
    <source>
        <dbReference type="ARBA" id="ARBA00005594"/>
    </source>
</evidence>
<evidence type="ECO:0000256" key="6">
    <source>
        <dbReference type="ARBA" id="ARBA00023146"/>
    </source>
</evidence>
<dbReference type="NCBIfam" id="TIGR00233">
    <property type="entry name" value="trpS"/>
    <property type="match status" value="1"/>
</dbReference>
<evidence type="ECO:0000313" key="12">
    <source>
        <dbReference type="Proteomes" id="UP001617907"/>
    </source>
</evidence>
<comment type="similarity">
    <text evidence="1 8 9">Belongs to the class-I aminoacyl-tRNA synthetase family.</text>
</comment>
<evidence type="ECO:0000256" key="10">
    <source>
        <dbReference type="SAM" id="MobiDB-lite"/>
    </source>
</evidence>
<proteinExistence type="inferred from homology"/>
<evidence type="ECO:0000256" key="2">
    <source>
        <dbReference type="ARBA" id="ARBA00022598"/>
    </source>
</evidence>
<feature type="binding site" evidence="8">
    <location>
        <begin position="40"/>
        <end position="41"/>
    </location>
    <ligand>
        <name>ATP</name>
        <dbReference type="ChEBI" id="CHEBI:30616"/>
    </ligand>
</feature>
<dbReference type="PRINTS" id="PR01039">
    <property type="entry name" value="TRNASYNTHTRP"/>
</dbReference>
<dbReference type="InterPro" id="IPR002305">
    <property type="entry name" value="aa-tRNA-synth_Ic"/>
</dbReference>
<evidence type="ECO:0000256" key="4">
    <source>
        <dbReference type="ARBA" id="ARBA00022840"/>
    </source>
</evidence>
<evidence type="ECO:0000256" key="9">
    <source>
        <dbReference type="RuleBase" id="RU363036"/>
    </source>
</evidence>
<feature type="short sequence motif" description="'KMSKS' region" evidence="8">
    <location>
        <begin position="217"/>
        <end position="221"/>
    </location>
</feature>
<comment type="function">
    <text evidence="8">Catalyzes the attachment of tryptophan to tRNA(Trp).</text>
</comment>
<dbReference type="EC" id="6.1.1.2" evidence="8"/>
<feature type="binding site" evidence="8">
    <location>
        <begin position="169"/>
        <end position="171"/>
    </location>
    <ligand>
        <name>ATP</name>
        <dbReference type="ChEBI" id="CHEBI:30616"/>
    </ligand>
</feature>
<dbReference type="Proteomes" id="UP001617907">
    <property type="component" value="Unassembled WGS sequence"/>
</dbReference>
<feature type="region of interest" description="Disordered" evidence="10">
    <location>
        <begin position="1"/>
        <end position="23"/>
    </location>
</feature>
<feature type="binding site" evidence="8">
    <location>
        <position position="157"/>
    </location>
    <ligand>
        <name>L-tryptophan</name>
        <dbReference type="ChEBI" id="CHEBI:57912"/>
    </ligand>
</feature>
<sequence>MASERPPVSHHHPRGNGSAVQRRPRVLSGIQPTSGSFHLGNYLGAVRQWVDMQDTHDAFYMVVDLHAITVPQDPKELRENTRVAAAQLLAAGLDPDRCTLFVQSHVPEHAQLGWLMNCITGFGEASRMTQFKDKSAKQGNDRTTVGLFTYPMLMVADILLYQADQVPVGEDQRQHLELTRDLADRFNQTYGDAFTVPSAYILKETAKIYDLQDPTAKMSKSAATPKGLINLLDEPKATAKKVKSAVTDTDTVVRFDREHKPGVSNLLTIYSTLTGAEIAELERKYEGKGYGALKTDLADVVVEFVTPFRERTQQYLDDPETLDAILAKGAEKARAVAAETLARAYDAVGFLPAKH</sequence>
<dbReference type="SUPFAM" id="SSF52374">
    <property type="entry name" value="Nucleotidylyl transferase"/>
    <property type="match status" value="1"/>
</dbReference>
<dbReference type="Gene3D" id="3.40.50.620">
    <property type="entry name" value="HUPs"/>
    <property type="match status" value="1"/>
</dbReference>
<dbReference type="InterPro" id="IPR002306">
    <property type="entry name" value="Trp-tRNA-ligase"/>
</dbReference>
<dbReference type="PROSITE" id="PS00178">
    <property type="entry name" value="AA_TRNA_LIGASE_I"/>
    <property type="match status" value="1"/>
</dbReference>
<comment type="catalytic activity">
    <reaction evidence="7 8">
        <text>tRNA(Trp) + L-tryptophan + ATP = L-tryptophyl-tRNA(Trp) + AMP + diphosphate + H(+)</text>
        <dbReference type="Rhea" id="RHEA:24080"/>
        <dbReference type="Rhea" id="RHEA-COMP:9671"/>
        <dbReference type="Rhea" id="RHEA-COMP:9705"/>
        <dbReference type="ChEBI" id="CHEBI:15378"/>
        <dbReference type="ChEBI" id="CHEBI:30616"/>
        <dbReference type="ChEBI" id="CHEBI:33019"/>
        <dbReference type="ChEBI" id="CHEBI:57912"/>
        <dbReference type="ChEBI" id="CHEBI:78442"/>
        <dbReference type="ChEBI" id="CHEBI:78535"/>
        <dbReference type="ChEBI" id="CHEBI:456215"/>
        <dbReference type="EC" id="6.1.1.2"/>
    </reaction>
</comment>
<comment type="subcellular location">
    <subcellularLocation>
        <location evidence="8">Cytoplasm</location>
    </subcellularLocation>
</comment>
<keyword evidence="2 8" id="KW-0436">Ligase</keyword>
<dbReference type="HAMAP" id="MF_00140_B">
    <property type="entry name" value="Trp_tRNA_synth_B"/>
    <property type="match status" value="1"/>
</dbReference>
<keyword evidence="12" id="KW-1185">Reference proteome</keyword>
<dbReference type="EMBL" id="JBIVPC010000008">
    <property type="protein sequence ID" value="MFJ6037856.1"/>
    <property type="molecule type" value="Genomic_DNA"/>
</dbReference>
<dbReference type="Pfam" id="PF00579">
    <property type="entry name" value="tRNA-synt_1b"/>
    <property type="match status" value="1"/>
</dbReference>
<organism evidence="11 12">
    <name type="scientific">Streptomyces ardesiacus</name>
    <dbReference type="NCBI Taxonomy" id="285564"/>
    <lineage>
        <taxon>Bacteria</taxon>
        <taxon>Bacillati</taxon>
        <taxon>Actinomycetota</taxon>
        <taxon>Actinomycetes</taxon>
        <taxon>Kitasatosporales</taxon>
        <taxon>Streptomycetaceae</taxon>
        <taxon>Streptomyces</taxon>
    </lineage>
</organism>
<dbReference type="InterPro" id="IPR050203">
    <property type="entry name" value="Trp-tRNA_synthetase"/>
</dbReference>
<evidence type="ECO:0000256" key="7">
    <source>
        <dbReference type="ARBA" id="ARBA00049929"/>
    </source>
</evidence>
<dbReference type="InterPro" id="IPR001412">
    <property type="entry name" value="aa-tRNA-synth_I_CS"/>
</dbReference>
<dbReference type="CDD" id="cd00806">
    <property type="entry name" value="TrpRS_core"/>
    <property type="match status" value="1"/>
</dbReference>
<evidence type="ECO:0000256" key="8">
    <source>
        <dbReference type="HAMAP-Rule" id="MF_00140"/>
    </source>
</evidence>
<protein>
    <recommendedName>
        <fullName evidence="8">Tryptophan--tRNA ligase</fullName>
        <ecNumber evidence="8">6.1.1.2</ecNumber>
    </recommendedName>
    <alternativeName>
        <fullName evidence="8">Tryptophanyl-tRNA synthetase</fullName>
        <shortName evidence="8">TrpRS</shortName>
    </alternativeName>
</protein>
<dbReference type="InterPro" id="IPR014729">
    <property type="entry name" value="Rossmann-like_a/b/a_fold"/>
</dbReference>
<evidence type="ECO:0000256" key="3">
    <source>
        <dbReference type="ARBA" id="ARBA00022741"/>
    </source>
</evidence>
<evidence type="ECO:0000313" key="11">
    <source>
        <dbReference type="EMBL" id="MFJ6037856.1"/>
    </source>
</evidence>